<dbReference type="EMBL" id="NKHU02000087">
    <property type="protein sequence ID" value="RHZ56574.1"/>
    <property type="molecule type" value="Genomic_DNA"/>
</dbReference>
<sequence length="174" mass="19471">MAPRKVMSDTPTQRTLSGNTQKRERPETDYERWQHEQDQSYLPGERPQYAPSSAEPHNDKSSSEHQTEDDVLGGSDELRHGQHYVKDRPTSHGYFVSSKASADALASEDSVIATARKVLQLGNETSMGSLLLFAVLLMILFRASKSIKRGRRCRTFPRSGDTWDGSQFGGKLSL</sequence>
<keyword evidence="2" id="KW-1133">Transmembrane helix</keyword>
<feature type="compositionally biased region" description="Polar residues" evidence="1">
    <location>
        <begin position="9"/>
        <end position="20"/>
    </location>
</feature>
<gene>
    <name evidence="3" type="ORF">CDV56_102270</name>
</gene>
<dbReference type="OrthoDB" id="4487168at2759"/>
<evidence type="ECO:0000256" key="1">
    <source>
        <dbReference type="SAM" id="MobiDB-lite"/>
    </source>
</evidence>
<comment type="caution">
    <text evidence="3">The sequence shown here is derived from an EMBL/GenBank/DDBJ whole genome shotgun (WGS) entry which is preliminary data.</text>
</comment>
<keyword evidence="4" id="KW-1185">Reference proteome</keyword>
<dbReference type="VEuPathDB" id="FungiDB:CDV56_102270"/>
<dbReference type="AlphaFoldDB" id="A0A397H4J3"/>
<feature type="region of interest" description="Disordered" evidence="1">
    <location>
        <begin position="1"/>
        <end position="92"/>
    </location>
</feature>
<accession>A0A397H4J3</accession>
<feature type="compositionally biased region" description="Basic and acidic residues" evidence="1">
    <location>
        <begin position="76"/>
        <end position="90"/>
    </location>
</feature>
<feature type="transmembrane region" description="Helical" evidence="2">
    <location>
        <begin position="126"/>
        <end position="144"/>
    </location>
</feature>
<evidence type="ECO:0000256" key="2">
    <source>
        <dbReference type="SAM" id="Phobius"/>
    </source>
</evidence>
<protein>
    <submittedName>
        <fullName evidence="3">Uncharacterized protein</fullName>
    </submittedName>
</protein>
<dbReference type="GeneID" id="38124244"/>
<organism evidence="3 4">
    <name type="scientific">Aspergillus thermomutatus</name>
    <name type="common">Neosartorya pseudofischeri</name>
    <dbReference type="NCBI Taxonomy" id="41047"/>
    <lineage>
        <taxon>Eukaryota</taxon>
        <taxon>Fungi</taxon>
        <taxon>Dikarya</taxon>
        <taxon>Ascomycota</taxon>
        <taxon>Pezizomycotina</taxon>
        <taxon>Eurotiomycetes</taxon>
        <taxon>Eurotiomycetidae</taxon>
        <taxon>Eurotiales</taxon>
        <taxon>Aspergillaceae</taxon>
        <taxon>Aspergillus</taxon>
        <taxon>Aspergillus subgen. Fumigati</taxon>
    </lineage>
</organism>
<dbReference type="RefSeq" id="XP_026614744.1">
    <property type="nucleotide sequence ID" value="XM_026755889.1"/>
</dbReference>
<evidence type="ECO:0000313" key="4">
    <source>
        <dbReference type="Proteomes" id="UP000215305"/>
    </source>
</evidence>
<dbReference type="Proteomes" id="UP000215305">
    <property type="component" value="Unassembled WGS sequence"/>
</dbReference>
<feature type="compositionally biased region" description="Basic and acidic residues" evidence="1">
    <location>
        <begin position="56"/>
        <end position="68"/>
    </location>
</feature>
<proteinExistence type="predicted"/>
<name>A0A397H4J3_ASPTH</name>
<keyword evidence="2" id="KW-0472">Membrane</keyword>
<feature type="compositionally biased region" description="Basic and acidic residues" evidence="1">
    <location>
        <begin position="21"/>
        <end position="38"/>
    </location>
</feature>
<reference evidence="3" key="1">
    <citation type="submission" date="2018-08" db="EMBL/GenBank/DDBJ databases">
        <title>Draft genome sequence of azole-resistant Aspergillus thermomutatus (Neosartorya pseudofischeri) strain HMR AF 39, isolated from a human nasal aspirate.</title>
        <authorList>
            <person name="Parent-Michaud M."/>
            <person name="Dufresne P.J."/>
            <person name="Fournier E."/>
            <person name="Martineau C."/>
            <person name="Moreira S."/>
            <person name="Perkins V."/>
            <person name="De Repentigny L."/>
            <person name="Dufresne S.F."/>
        </authorList>
    </citation>
    <scope>NUCLEOTIDE SEQUENCE [LARGE SCALE GENOMIC DNA]</scope>
    <source>
        <strain evidence="3">HMR AF 39</strain>
    </source>
</reference>
<keyword evidence="2" id="KW-0812">Transmembrane</keyword>
<evidence type="ECO:0000313" key="3">
    <source>
        <dbReference type="EMBL" id="RHZ56574.1"/>
    </source>
</evidence>